<dbReference type="Pfam" id="PF09994">
    <property type="entry name" value="T6SS_Tle1-like_cat"/>
    <property type="match status" value="1"/>
</dbReference>
<dbReference type="InterPro" id="IPR029058">
    <property type="entry name" value="AB_hydrolase_fold"/>
</dbReference>
<dbReference type="Proteomes" id="UP000717515">
    <property type="component" value="Unassembled WGS sequence"/>
</dbReference>
<dbReference type="SUPFAM" id="SSF53474">
    <property type="entry name" value="alpha/beta-Hydrolases"/>
    <property type="match status" value="1"/>
</dbReference>
<dbReference type="PANTHER" id="PTHR33840">
    <property type="match status" value="1"/>
</dbReference>
<evidence type="ECO:0000259" key="1">
    <source>
        <dbReference type="Pfam" id="PF09994"/>
    </source>
</evidence>
<evidence type="ECO:0000313" key="3">
    <source>
        <dbReference type="Proteomes" id="UP000717515"/>
    </source>
</evidence>
<protein>
    <recommendedName>
        <fullName evidence="1">T6SS Phospholipase effector Tle1-like catalytic domain-containing protein</fullName>
    </recommendedName>
</protein>
<dbReference type="AlphaFoldDB" id="A0A9P8CZR9"/>
<comment type="caution">
    <text evidence="2">The sequence shown here is derived from an EMBL/GenBank/DDBJ whole genome shotgun (WGS) entry which is preliminary data.</text>
</comment>
<organism evidence="2 3">
    <name type="scientific">Mortierella alpina</name>
    <name type="common">Oleaginous fungus</name>
    <name type="synonym">Mortierella renispora</name>
    <dbReference type="NCBI Taxonomy" id="64518"/>
    <lineage>
        <taxon>Eukaryota</taxon>
        <taxon>Fungi</taxon>
        <taxon>Fungi incertae sedis</taxon>
        <taxon>Mucoromycota</taxon>
        <taxon>Mortierellomycotina</taxon>
        <taxon>Mortierellomycetes</taxon>
        <taxon>Mortierellales</taxon>
        <taxon>Mortierellaceae</taxon>
        <taxon>Mortierella</taxon>
    </lineage>
</organism>
<sequence length="540" mass="60780">MATTERIVVLCDGTWAGSETKTETNILLLAEMMGIDKNLYYKSTAGEPIEHHNVEKGITACYFPGAGHGGTFLEHLLNGATGNDLDDDCLKVYKYIVQHYTLRTPPPEIWMFGFSRGAYTVRRVAGMIYNCGILKRRKNGHPVTKNNNAELSEDEGNLSKLVYQIFCSNDPDDHPETKHAFRARVSHDVPTPVKFMGLFDTVGSLGIPYINPDLGLAFHEFHDTKVSSVVERVYHAVSIHDRLWGFEPCHVLPAKERTGPQFEIQERWFPGCHYDIGRHRFQVFRSAGAGGMLGNVLNTFSGEIKPNLVFADLTLKWMLEAIMKHSGNNLIPEIVTRINDLVTDMTAGVDTGNGDVYDNPLKYGPLGLVWEKLTGTFEKFEPSREDLDGDVIDAIATFRPIAEPLWRLAKFNFHIQDAIVRGARLNKLPFVDSTLGVLDDIFKHDPFNDAQNTVKALDDVLSSRPLKSEFNSIINFLVQTRDRRISDVHASVVRYDEETLGSKGTIGDVGMIKRPKDEGTYRSKTYENFKQYRNIMGCVE</sequence>
<reference evidence="2" key="1">
    <citation type="submission" date="2021-07" db="EMBL/GenBank/DDBJ databases">
        <title>Draft genome of Mortierella alpina, strain LL118, isolated from an aspen leaf litter sample.</title>
        <authorList>
            <person name="Yang S."/>
            <person name="Vinatzer B.A."/>
        </authorList>
    </citation>
    <scope>NUCLEOTIDE SEQUENCE</scope>
    <source>
        <strain evidence="2">LL118</strain>
    </source>
</reference>
<dbReference type="InterPro" id="IPR018712">
    <property type="entry name" value="Tle1-like_cat"/>
</dbReference>
<gene>
    <name evidence="2" type="ORF">KVV02_004914</name>
</gene>
<proteinExistence type="predicted"/>
<name>A0A9P8CZR9_MORAP</name>
<feature type="domain" description="T6SS Phospholipase effector Tle1-like catalytic" evidence="1">
    <location>
        <begin position="6"/>
        <end position="320"/>
    </location>
</feature>
<accession>A0A9P8CZR9</accession>
<dbReference type="EMBL" id="JAIFTL010000282">
    <property type="protein sequence ID" value="KAG9320530.1"/>
    <property type="molecule type" value="Genomic_DNA"/>
</dbReference>
<evidence type="ECO:0000313" key="2">
    <source>
        <dbReference type="EMBL" id="KAG9320530.1"/>
    </source>
</evidence>
<dbReference type="PANTHER" id="PTHR33840:SF1">
    <property type="entry name" value="TLE1 PHOSPHOLIPASE DOMAIN-CONTAINING PROTEIN"/>
    <property type="match status" value="1"/>
</dbReference>